<dbReference type="EMBL" id="UZAL01031671">
    <property type="protein sequence ID" value="VDP58846.1"/>
    <property type="molecule type" value="Genomic_DNA"/>
</dbReference>
<proteinExistence type="predicted"/>
<dbReference type="AlphaFoldDB" id="A0A183PBC6"/>
<evidence type="ECO:0000313" key="3">
    <source>
        <dbReference type="Proteomes" id="UP000269396"/>
    </source>
</evidence>
<keyword evidence="3" id="KW-1185">Reference proteome</keyword>
<dbReference type="Proteomes" id="UP000269396">
    <property type="component" value="Unassembled WGS sequence"/>
</dbReference>
<feature type="compositionally biased region" description="Polar residues" evidence="1">
    <location>
        <begin position="1"/>
        <end position="10"/>
    </location>
</feature>
<feature type="compositionally biased region" description="Basic and acidic residues" evidence="1">
    <location>
        <begin position="93"/>
        <end position="114"/>
    </location>
</feature>
<organism evidence="2 3">
    <name type="scientific">Schistosoma mattheei</name>
    <dbReference type="NCBI Taxonomy" id="31246"/>
    <lineage>
        <taxon>Eukaryota</taxon>
        <taxon>Metazoa</taxon>
        <taxon>Spiralia</taxon>
        <taxon>Lophotrochozoa</taxon>
        <taxon>Platyhelminthes</taxon>
        <taxon>Trematoda</taxon>
        <taxon>Digenea</taxon>
        <taxon>Strigeidida</taxon>
        <taxon>Schistosomatoidea</taxon>
        <taxon>Schistosomatidae</taxon>
        <taxon>Schistosoma</taxon>
    </lineage>
</organism>
<protein>
    <submittedName>
        <fullName evidence="2">Uncharacterized protein</fullName>
    </submittedName>
</protein>
<gene>
    <name evidence="2" type="ORF">SMTD_LOCUS11662</name>
</gene>
<evidence type="ECO:0000313" key="2">
    <source>
        <dbReference type="EMBL" id="VDP58846.1"/>
    </source>
</evidence>
<accession>A0A183PBC6</accession>
<feature type="region of interest" description="Disordered" evidence="1">
    <location>
        <begin position="1"/>
        <end position="114"/>
    </location>
</feature>
<feature type="compositionally biased region" description="Basic and acidic residues" evidence="1">
    <location>
        <begin position="37"/>
        <end position="65"/>
    </location>
</feature>
<reference evidence="2 3" key="1">
    <citation type="submission" date="2018-11" db="EMBL/GenBank/DDBJ databases">
        <authorList>
            <consortium name="Pathogen Informatics"/>
        </authorList>
    </citation>
    <scope>NUCLEOTIDE SEQUENCE [LARGE SCALE GENOMIC DNA]</scope>
    <source>
        <strain>Denwood</strain>
        <strain evidence="3">Zambia</strain>
    </source>
</reference>
<evidence type="ECO:0000256" key="1">
    <source>
        <dbReference type="SAM" id="MobiDB-lite"/>
    </source>
</evidence>
<sequence length="114" mass="13424">MSRQFYSTTYCGREQARSQWRKKSGRSSGSGQQRTVGENKPDPSSRRNQEEALEMDRTHIEESTQLRHKTSPHMEFLIPKEKRKTKGHITPRNGDRHEKNEQESDGTRKERPRT</sequence>
<name>A0A183PBC6_9TREM</name>